<dbReference type="Pfam" id="PF01715">
    <property type="entry name" value="IPPT"/>
    <property type="match status" value="1"/>
</dbReference>
<evidence type="ECO:0000313" key="15">
    <source>
        <dbReference type="Proteomes" id="UP000189670"/>
    </source>
</evidence>
<reference evidence="15" key="1">
    <citation type="submission" date="2012-11" db="EMBL/GenBank/DDBJ databases">
        <authorList>
            <person name="Lucero-Rivera Y.E."/>
            <person name="Tovar-Ramirez D."/>
        </authorList>
    </citation>
    <scope>NUCLEOTIDE SEQUENCE [LARGE SCALE GENOMIC DNA]</scope>
    <source>
        <strain evidence="15">Araruama</strain>
    </source>
</reference>
<feature type="site" description="Interaction with substrate tRNA" evidence="10">
    <location>
        <position position="156"/>
    </location>
</feature>
<evidence type="ECO:0000256" key="9">
    <source>
        <dbReference type="ARBA" id="ARBA00049563"/>
    </source>
</evidence>
<evidence type="ECO:0000256" key="2">
    <source>
        <dbReference type="ARBA" id="ARBA00003213"/>
    </source>
</evidence>
<sequence>MITLYIVDMTSCKIFNMKICISLILLSGTLPGYLKNFSFVPYKLENVNMKHMEKNNKPQIIIIAGPTCVGKTRVAIQIAQKWGGEIIGADAVQVYRYMDIGTAKPDASEQAQVKHHMIDIVDPDVRFDSAMYVDRARPIIQQLHDSHTPIFLVGGSGLYIKTLTQGLFQSAPGNPSIRQKYKQLAARHGNTWLYELLKAQDPDAASTIHPNDMVRIIRALEVFETTGRSIREHHQSHQFSDHPYRLFKIMLNDDRKQLYRRIDRRVDRMIQDGFLKEVHSLIHRGYHCQLNAMQSIGYKHMCAYINGQLGWKEAITLLKRDTRRYAKRQFTWFRADKSFIWTHASDIATLYPKIHDFIYSSRNPTSQNQPCMV</sequence>
<gene>
    <name evidence="10" type="primary">miaA</name>
    <name evidence="14" type="ORF">OMM_02425</name>
</gene>
<accession>A0A1V1P9D8</accession>
<feature type="site" description="Interaction with substrate tRNA" evidence="10">
    <location>
        <position position="178"/>
    </location>
</feature>
<protein>
    <recommendedName>
        <fullName evidence="10">tRNA dimethylallyltransferase</fullName>
        <ecNumber evidence="10">2.5.1.75</ecNumber>
    </recommendedName>
    <alternativeName>
        <fullName evidence="10">Dimethylallyl diphosphate:tRNA dimethylallyltransferase</fullName>
        <shortName evidence="10">DMAPP:tRNA dimethylallyltransferase</shortName>
        <shortName evidence="10">DMATase</shortName>
    </alternativeName>
    <alternativeName>
        <fullName evidence="10">Isopentenyl-diphosphate:tRNA isopentenyltransferase</fullName>
        <shortName evidence="10">IPP transferase</shortName>
        <shortName evidence="10">IPPT</shortName>
        <shortName evidence="10">IPTase</shortName>
    </alternativeName>
</protein>
<dbReference type="EMBL" id="ATBP01000257">
    <property type="protein sequence ID" value="ETR71529.1"/>
    <property type="molecule type" value="Genomic_DNA"/>
</dbReference>
<comment type="cofactor">
    <cofactor evidence="1 10">
        <name>Mg(2+)</name>
        <dbReference type="ChEBI" id="CHEBI:18420"/>
    </cofactor>
</comment>
<evidence type="ECO:0000256" key="11">
    <source>
        <dbReference type="RuleBase" id="RU003783"/>
    </source>
</evidence>
<evidence type="ECO:0000256" key="6">
    <source>
        <dbReference type="ARBA" id="ARBA00022741"/>
    </source>
</evidence>
<evidence type="ECO:0000256" key="12">
    <source>
        <dbReference type="RuleBase" id="RU003784"/>
    </source>
</evidence>
<comment type="subunit">
    <text evidence="10">Monomer.</text>
</comment>
<comment type="catalytic activity">
    <reaction evidence="9 10 11">
        <text>adenosine(37) in tRNA + dimethylallyl diphosphate = N(6)-dimethylallyladenosine(37) in tRNA + diphosphate</text>
        <dbReference type="Rhea" id="RHEA:26482"/>
        <dbReference type="Rhea" id="RHEA-COMP:10162"/>
        <dbReference type="Rhea" id="RHEA-COMP:10375"/>
        <dbReference type="ChEBI" id="CHEBI:33019"/>
        <dbReference type="ChEBI" id="CHEBI:57623"/>
        <dbReference type="ChEBI" id="CHEBI:74411"/>
        <dbReference type="ChEBI" id="CHEBI:74415"/>
        <dbReference type="EC" id="2.5.1.75"/>
    </reaction>
</comment>
<evidence type="ECO:0000256" key="8">
    <source>
        <dbReference type="ARBA" id="ARBA00022842"/>
    </source>
</evidence>
<keyword evidence="6 10" id="KW-0547">Nucleotide-binding</keyword>
<feature type="binding site" evidence="10">
    <location>
        <begin position="65"/>
        <end position="72"/>
    </location>
    <ligand>
        <name>ATP</name>
        <dbReference type="ChEBI" id="CHEBI:30616"/>
    </ligand>
</feature>
<comment type="function">
    <text evidence="2 10 12">Catalyzes the transfer of a dimethylallyl group onto the adenine at position 37 in tRNAs that read codons beginning with uridine, leading to the formation of N6-(dimethylallyl)adenosine (i(6)A).</text>
</comment>
<proteinExistence type="inferred from homology"/>
<comment type="similarity">
    <text evidence="3 10 13">Belongs to the IPP transferase family.</text>
</comment>
<evidence type="ECO:0000256" key="1">
    <source>
        <dbReference type="ARBA" id="ARBA00001946"/>
    </source>
</evidence>
<evidence type="ECO:0000256" key="4">
    <source>
        <dbReference type="ARBA" id="ARBA00022679"/>
    </source>
</evidence>
<dbReference type="AlphaFoldDB" id="A0A1V1P9D8"/>
<evidence type="ECO:0000256" key="13">
    <source>
        <dbReference type="RuleBase" id="RU003785"/>
    </source>
</evidence>
<dbReference type="PANTHER" id="PTHR11088">
    <property type="entry name" value="TRNA DIMETHYLALLYLTRANSFERASE"/>
    <property type="match status" value="1"/>
</dbReference>
<dbReference type="SUPFAM" id="SSF52540">
    <property type="entry name" value="P-loop containing nucleoside triphosphate hydrolases"/>
    <property type="match status" value="2"/>
</dbReference>
<evidence type="ECO:0000256" key="7">
    <source>
        <dbReference type="ARBA" id="ARBA00022840"/>
    </source>
</evidence>
<evidence type="ECO:0000256" key="3">
    <source>
        <dbReference type="ARBA" id="ARBA00005842"/>
    </source>
</evidence>
<dbReference type="Gene3D" id="3.40.50.300">
    <property type="entry name" value="P-loop containing nucleotide triphosphate hydrolases"/>
    <property type="match status" value="1"/>
</dbReference>
<comment type="caution">
    <text evidence="14">The sequence shown here is derived from an EMBL/GenBank/DDBJ whole genome shotgun (WGS) entry which is preliminary data.</text>
</comment>
<keyword evidence="5 10" id="KW-0819">tRNA processing</keyword>
<feature type="binding site" evidence="10">
    <location>
        <begin position="67"/>
        <end position="72"/>
    </location>
    <ligand>
        <name>substrate</name>
    </ligand>
</feature>
<dbReference type="Proteomes" id="UP000189670">
    <property type="component" value="Unassembled WGS sequence"/>
</dbReference>
<dbReference type="PANTHER" id="PTHR11088:SF60">
    <property type="entry name" value="TRNA DIMETHYLALLYLTRANSFERASE"/>
    <property type="match status" value="1"/>
</dbReference>
<evidence type="ECO:0000256" key="5">
    <source>
        <dbReference type="ARBA" id="ARBA00022694"/>
    </source>
</evidence>
<dbReference type="GO" id="GO:0005524">
    <property type="term" value="F:ATP binding"/>
    <property type="evidence" value="ECO:0007669"/>
    <property type="project" value="UniProtKB-UniRule"/>
</dbReference>
<comment type="caution">
    <text evidence="10">Lacks conserved residue(s) required for the propagation of feature annotation.</text>
</comment>
<dbReference type="NCBIfam" id="TIGR00174">
    <property type="entry name" value="miaA"/>
    <property type="match status" value="1"/>
</dbReference>
<dbReference type="InterPro" id="IPR027417">
    <property type="entry name" value="P-loop_NTPase"/>
</dbReference>
<keyword evidence="8 10" id="KW-0460">Magnesium</keyword>
<keyword evidence="4 10" id="KW-0808">Transferase</keyword>
<dbReference type="GO" id="GO:0052381">
    <property type="term" value="F:tRNA dimethylallyltransferase activity"/>
    <property type="evidence" value="ECO:0007669"/>
    <property type="project" value="UniProtKB-UniRule"/>
</dbReference>
<dbReference type="EC" id="2.5.1.75" evidence="10"/>
<organism evidence="14 15">
    <name type="scientific">Candidatus Magnetoglobus multicellularis str. Araruama</name>
    <dbReference type="NCBI Taxonomy" id="890399"/>
    <lineage>
        <taxon>Bacteria</taxon>
        <taxon>Pseudomonadati</taxon>
        <taxon>Thermodesulfobacteriota</taxon>
        <taxon>Desulfobacteria</taxon>
        <taxon>Desulfobacterales</taxon>
        <taxon>Desulfobacteraceae</taxon>
        <taxon>Candidatus Magnetoglobus</taxon>
    </lineage>
</organism>
<dbReference type="HAMAP" id="MF_00185">
    <property type="entry name" value="IPP_trans"/>
    <property type="match status" value="1"/>
</dbReference>
<name>A0A1V1P9D8_9BACT</name>
<evidence type="ECO:0000313" key="14">
    <source>
        <dbReference type="EMBL" id="ETR71529.1"/>
    </source>
</evidence>
<dbReference type="GO" id="GO:0006400">
    <property type="term" value="P:tRNA modification"/>
    <property type="evidence" value="ECO:0007669"/>
    <property type="project" value="TreeGrafter"/>
</dbReference>
<keyword evidence="7 10" id="KW-0067">ATP-binding</keyword>
<evidence type="ECO:0000256" key="10">
    <source>
        <dbReference type="HAMAP-Rule" id="MF_00185"/>
    </source>
</evidence>
<dbReference type="InterPro" id="IPR039657">
    <property type="entry name" value="Dimethylallyltransferase"/>
</dbReference>
<dbReference type="InterPro" id="IPR018022">
    <property type="entry name" value="IPT"/>
</dbReference>
<dbReference type="Gene3D" id="1.10.20.140">
    <property type="match status" value="1"/>
</dbReference>